<keyword evidence="2" id="KW-1133">Transmembrane helix</keyword>
<evidence type="ECO:0000256" key="1">
    <source>
        <dbReference type="SAM" id="MobiDB-lite"/>
    </source>
</evidence>
<proteinExistence type="predicted"/>
<dbReference type="EnsemblMetazoa" id="Aqu2.1.32499_001">
    <property type="protein sequence ID" value="Aqu2.1.32499_001"/>
    <property type="gene ID" value="Aqu2.1.32499"/>
</dbReference>
<feature type="region of interest" description="Disordered" evidence="1">
    <location>
        <begin position="36"/>
        <end position="66"/>
    </location>
</feature>
<keyword evidence="2" id="KW-0812">Transmembrane</keyword>
<organism evidence="3">
    <name type="scientific">Amphimedon queenslandica</name>
    <name type="common">Sponge</name>
    <dbReference type="NCBI Taxonomy" id="400682"/>
    <lineage>
        <taxon>Eukaryota</taxon>
        <taxon>Metazoa</taxon>
        <taxon>Porifera</taxon>
        <taxon>Demospongiae</taxon>
        <taxon>Heteroscleromorpha</taxon>
        <taxon>Haplosclerida</taxon>
        <taxon>Niphatidae</taxon>
        <taxon>Amphimedon</taxon>
    </lineage>
</organism>
<dbReference type="InterPro" id="IPR031568">
    <property type="entry name" value="Pet117"/>
</dbReference>
<feature type="transmembrane region" description="Helical" evidence="2">
    <location>
        <begin position="12"/>
        <end position="34"/>
    </location>
</feature>
<name>A0A1X7UYA3_AMPQE</name>
<feature type="compositionally biased region" description="Basic and acidic residues" evidence="1">
    <location>
        <begin position="37"/>
        <end position="54"/>
    </location>
</feature>
<accession>A0A1X7UYA3</accession>
<keyword evidence="2" id="KW-0472">Membrane</keyword>
<reference evidence="3" key="1">
    <citation type="submission" date="2017-05" db="UniProtKB">
        <authorList>
            <consortium name="EnsemblMetazoa"/>
        </authorList>
    </citation>
    <scope>IDENTIFICATION</scope>
</reference>
<protein>
    <submittedName>
        <fullName evidence="3">Uncharacterized protein</fullName>
    </submittedName>
</protein>
<sequence length="66" mass="7474">MFNIGNEPPRMILARMFLGFAIAFGAGLMLSGSYNQKSDRELRMKEDVVRDMERQASTQETKPPPP</sequence>
<evidence type="ECO:0000256" key="2">
    <source>
        <dbReference type="SAM" id="Phobius"/>
    </source>
</evidence>
<feature type="compositionally biased region" description="Polar residues" evidence="1">
    <location>
        <begin position="55"/>
        <end position="66"/>
    </location>
</feature>
<evidence type="ECO:0000313" key="3">
    <source>
        <dbReference type="EnsemblMetazoa" id="Aqu2.1.32499_001"/>
    </source>
</evidence>
<dbReference type="InParanoid" id="A0A1X7UYA3"/>
<dbReference type="Pfam" id="PF15786">
    <property type="entry name" value="PET117"/>
    <property type="match status" value="1"/>
</dbReference>
<dbReference type="AlphaFoldDB" id="A0A1X7UYA3"/>